<evidence type="ECO:0000256" key="10">
    <source>
        <dbReference type="SAM" id="MobiDB-lite"/>
    </source>
</evidence>
<accession>A0A8J3ICK9</accession>
<dbReference type="GO" id="GO:0005525">
    <property type="term" value="F:GTP binding"/>
    <property type="evidence" value="ECO:0007669"/>
    <property type="project" value="UniProtKB-UniRule"/>
</dbReference>
<feature type="region of interest" description="Disordered" evidence="10">
    <location>
        <begin position="28"/>
        <end position="53"/>
    </location>
</feature>
<dbReference type="PANTHER" id="PTHR11702">
    <property type="entry name" value="DEVELOPMENTALLY REGULATED GTP-BINDING PROTEIN-RELATED"/>
    <property type="match status" value="1"/>
</dbReference>
<dbReference type="EMBL" id="BNJF01000007">
    <property type="protein sequence ID" value="GHO50212.1"/>
    <property type="molecule type" value="Genomic_DNA"/>
</dbReference>
<dbReference type="PROSITE" id="PS00905">
    <property type="entry name" value="GTP1_OBG"/>
    <property type="match status" value="1"/>
</dbReference>
<dbReference type="InterPro" id="IPR006073">
    <property type="entry name" value="GTP-bd"/>
</dbReference>
<dbReference type="AlphaFoldDB" id="A0A8J3ICK9"/>
<dbReference type="NCBIfam" id="NF008955">
    <property type="entry name" value="PRK12297.1"/>
    <property type="match status" value="1"/>
</dbReference>
<dbReference type="InterPro" id="IPR014100">
    <property type="entry name" value="GTP-bd_Obg/CgtA"/>
</dbReference>
<dbReference type="GO" id="GO:0000287">
    <property type="term" value="F:magnesium ion binding"/>
    <property type="evidence" value="ECO:0007669"/>
    <property type="project" value="InterPro"/>
</dbReference>
<dbReference type="InterPro" id="IPR031167">
    <property type="entry name" value="G_OBG"/>
</dbReference>
<evidence type="ECO:0000259" key="11">
    <source>
        <dbReference type="PROSITE" id="PS51710"/>
    </source>
</evidence>
<dbReference type="NCBIfam" id="NF008956">
    <property type="entry name" value="PRK12299.1"/>
    <property type="match status" value="1"/>
</dbReference>
<keyword evidence="7 9" id="KW-0460">Magnesium</keyword>
<dbReference type="HAMAP" id="MF_01454">
    <property type="entry name" value="GTPase_Obg"/>
    <property type="match status" value="1"/>
</dbReference>
<dbReference type="InterPro" id="IPR036726">
    <property type="entry name" value="GTP1_OBG_dom_sf"/>
</dbReference>
<evidence type="ECO:0000313" key="14">
    <source>
        <dbReference type="EMBL" id="GHO50212.1"/>
    </source>
</evidence>
<feature type="binding site" evidence="9">
    <location>
        <begin position="299"/>
        <end position="302"/>
    </location>
    <ligand>
        <name>GTP</name>
        <dbReference type="ChEBI" id="CHEBI:37565"/>
    </ligand>
</feature>
<keyword evidence="3 9" id="KW-0963">Cytoplasm</keyword>
<feature type="binding site" evidence="9">
    <location>
        <begin position="230"/>
        <end position="233"/>
    </location>
    <ligand>
        <name>GTP</name>
        <dbReference type="ChEBI" id="CHEBI:37565"/>
    </ligand>
</feature>
<dbReference type="SUPFAM" id="SSF102741">
    <property type="entry name" value="Obg GTP-binding protein C-terminal domain"/>
    <property type="match status" value="1"/>
</dbReference>
<evidence type="ECO:0000256" key="7">
    <source>
        <dbReference type="ARBA" id="ARBA00022842"/>
    </source>
</evidence>
<reference evidence="14" key="1">
    <citation type="submission" date="2020-10" db="EMBL/GenBank/DDBJ databases">
        <title>Taxonomic study of unclassified bacteria belonging to the class Ktedonobacteria.</title>
        <authorList>
            <person name="Yabe S."/>
            <person name="Wang C.M."/>
            <person name="Zheng Y."/>
            <person name="Sakai Y."/>
            <person name="Cavaletti L."/>
            <person name="Monciardini P."/>
            <person name="Donadio S."/>
        </authorList>
    </citation>
    <scope>NUCLEOTIDE SEQUENCE</scope>
    <source>
        <strain evidence="14">SOSP1-1</strain>
    </source>
</reference>
<evidence type="ECO:0000256" key="5">
    <source>
        <dbReference type="ARBA" id="ARBA00022741"/>
    </source>
</evidence>
<feature type="binding site" evidence="9">
    <location>
        <position position="185"/>
    </location>
    <ligand>
        <name>Mg(2+)</name>
        <dbReference type="ChEBI" id="CHEBI:18420"/>
    </ligand>
</feature>
<dbReference type="CDD" id="cd01898">
    <property type="entry name" value="Obg"/>
    <property type="match status" value="1"/>
</dbReference>
<dbReference type="NCBIfam" id="TIGR03595">
    <property type="entry name" value="Obg_CgtA_exten"/>
    <property type="match status" value="1"/>
</dbReference>
<dbReference type="NCBIfam" id="TIGR02729">
    <property type="entry name" value="Obg_CgtA"/>
    <property type="match status" value="1"/>
</dbReference>
<evidence type="ECO:0000259" key="12">
    <source>
        <dbReference type="PROSITE" id="PS51881"/>
    </source>
</evidence>
<dbReference type="PROSITE" id="PS51881">
    <property type="entry name" value="OCT"/>
    <property type="match status" value="1"/>
</dbReference>
<dbReference type="EC" id="3.6.5.-" evidence="9"/>
<dbReference type="SUPFAM" id="SSF52540">
    <property type="entry name" value="P-loop containing nucleoside triphosphate hydrolases"/>
    <property type="match status" value="1"/>
</dbReference>
<proteinExistence type="inferred from homology"/>
<dbReference type="Pfam" id="PF01926">
    <property type="entry name" value="MMR_HSR1"/>
    <property type="match status" value="1"/>
</dbReference>
<dbReference type="SUPFAM" id="SSF82051">
    <property type="entry name" value="Obg GTP-binding protein N-terminal domain"/>
    <property type="match status" value="1"/>
</dbReference>
<dbReference type="Gene3D" id="3.30.300.350">
    <property type="entry name" value="GTP-binding protein OBG, C-terminal domain"/>
    <property type="match status" value="1"/>
</dbReference>
<dbReference type="PRINTS" id="PR00326">
    <property type="entry name" value="GTP1OBG"/>
</dbReference>
<protein>
    <recommendedName>
        <fullName evidence="9">GTPase Obg</fullName>
        <ecNumber evidence="9">3.6.5.-</ecNumber>
    </recommendedName>
    <alternativeName>
        <fullName evidence="9">GTP-binding protein Obg</fullName>
    </alternativeName>
</protein>
<comment type="similarity">
    <text evidence="2 9">Belongs to the TRAFAC class OBG-HflX-like GTPase superfamily. OBG GTPase family.</text>
</comment>
<comment type="subcellular location">
    <subcellularLocation>
        <location evidence="9">Cytoplasm</location>
    </subcellularLocation>
</comment>
<keyword evidence="15" id="KW-1185">Reference proteome</keyword>
<keyword evidence="6 9" id="KW-0378">Hydrolase</keyword>
<comment type="caution">
    <text evidence="14">The sequence shown here is derived from an EMBL/GenBank/DDBJ whole genome shotgun (WGS) entry which is preliminary data.</text>
</comment>
<comment type="subunit">
    <text evidence="9">Monomer.</text>
</comment>
<evidence type="ECO:0000256" key="6">
    <source>
        <dbReference type="ARBA" id="ARBA00022801"/>
    </source>
</evidence>
<gene>
    <name evidence="9 14" type="primary">obg</name>
    <name evidence="14" type="ORF">KSX_83750</name>
</gene>
<dbReference type="PANTHER" id="PTHR11702:SF31">
    <property type="entry name" value="MITOCHONDRIAL RIBOSOME-ASSOCIATED GTPASE 2"/>
    <property type="match status" value="1"/>
</dbReference>
<dbReference type="FunFam" id="2.70.210.12:FF:000001">
    <property type="entry name" value="GTPase Obg"/>
    <property type="match status" value="1"/>
</dbReference>
<evidence type="ECO:0000256" key="8">
    <source>
        <dbReference type="ARBA" id="ARBA00023134"/>
    </source>
</evidence>
<comment type="cofactor">
    <cofactor evidence="1 9">
        <name>Mg(2+)</name>
        <dbReference type="ChEBI" id="CHEBI:18420"/>
    </cofactor>
</comment>
<dbReference type="GO" id="GO:0042254">
    <property type="term" value="P:ribosome biogenesis"/>
    <property type="evidence" value="ECO:0007669"/>
    <property type="project" value="UniProtKB-UniRule"/>
</dbReference>
<dbReference type="Proteomes" id="UP000612362">
    <property type="component" value="Unassembled WGS sequence"/>
</dbReference>
<keyword evidence="5 9" id="KW-0547">Nucleotide-binding</keyword>
<organism evidence="14 15">
    <name type="scientific">Ktedonospora formicarum</name>
    <dbReference type="NCBI Taxonomy" id="2778364"/>
    <lineage>
        <taxon>Bacteria</taxon>
        <taxon>Bacillati</taxon>
        <taxon>Chloroflexota</taxon>
        <taxon>Ktedonobacteria</taxon>
        <taxon>Ktedonobacterales</taxon>
        <taxon>Ktedonobacteraceae</taxon>
        <taxon>Ktedonospora</taxon>
    </lineage>
</organism>
<keyword evidence="8 9" id="KW-0342">GTP-binding</keyword>
<dbReference type="GO" id="GO:0005737">
    <property type="term" value="C:cytoplasm"/>
    <property type="evidence" value="ECO:0007669"/>
    <property type="project" value="UniProtKB-SubCell"/>
</dbReference>
<dbReference type="GO" id="GO:0003924">
    <property type="term" value="F:GTPase activity"/>
    <property type="evidence" value="ECO:0007669"/>
    <property type="project" value="UniProtKB-UniRule"/>
</dbReference>
<feature type="binding site" evidence="9">
    <location>
        <begin position="328"/>
        <end position="330"/>
    </location>
    <ligand>
        <name>GTP</name>
        <dbReference type="ChEBI" id="CHEBI:37565"/>
    </ligand>
</feature>
<feature type="binding site" evidence="9">
    <location>
        <begin position="178"/>
        <end position="185"/>
    </location>
    <ligand>
        <name>GTP</name>
        <dbReference type="ChEBI" id="CHEBI:37565"/>
    </ligand>
</feature>
<dbReference type="RefSeq" id="WP_236031865.1">
    <property type="nucleotide sequence ID" value="NZ_BNJF01000007.1"/>
</dbReference>
<feature type="binding site" evidence="9">
    <location>
        <position position="205"/>
    </location>
    <ligand>
        <name>Mg(2+)</name>
        <dbReference type="ChEBI" id="CHEBI:18420"/>
    </ligand>
</feature>
<dbReference type="Gene3D" id="3.40.50.300">
    <property type="entry name" value="P-loop containing nucleotide triphosphate hydrolases"/>
    <property type="match status" value="1"/>
</dbReference>
<dbReference type="NCBIfam" id="NF008954">
    <property type="entry name" value="PRK12296.1"/>
    <property type="match status" value="1"/>
</dbReference>
<dbReference type="InterPro" id="IPR006074">
    <property type="entry name" value="GTP1-OBG_CS"/>
</dbReference>
<dbReference type="PROSITE" id="PS51883">
    <property type="entry name" value="OBG"/>
    <property type="match status" value="1"/>
</dbReference>
<evidence type="ECO:0000256" key="3">
    <source>
        <dbReference type="ARBA" id="ARBA00022490"/>
    </source>
</evidence>
<feature type="domain" description="Obg" evidence="13">
    <location>
        <begin position="13"/>
        <end position="171"/>
    </location>
</feature>
<dbReference type="InterPro" id="IPR045086">
    <property type="entry name" value="OBG_GTPase"/>
</dbReference>
<dbReference type="InterPro" id="IPR015349">
    <property type="entry name" value="OCT_dom"/>
</dbReference>
<feature type="binding site" evidence="9">
    <location>
        <begin position="203"/>
        <end position="207"/>
    </location>
    <ligand>
        <name>GTP</name>
        <dbReference type="ChEBI" id="CHEBI:37565"/>
    </ligand>
</feature>
<evidence type="ECO:0000313" key="15">
    <source>
        <dbReference type="Proteomes" id="UP000612362"/>
    </source>
</evidence>
<dbReference type="Pfam" id="PF01018">
    <property type="entry name" value="GTP1_OBG"/>
    <property type="match status" value="1"/>
</dbReference>
<keyword evidence="4 9" id="KW-0479">Metal-binding</keyword>
<name>A0A8J3ICK9_9CHLR</name>
<dbReference type="InterPro" id="IPR006169">
    <property type="entry name" value="GTP1_OBG_dom"/>
</dbReference>
<dbReference type="InterPro" id="IPR036346">
    <property type="entry name" value="GTP-bd_prot_GTP1/OBG_C_sf"/>
</dbReference>
<feature type="domain" description="OCT" evidence="12">
    <location>
        <begin position="370"/>
        <end position="447"/>
    </location>
</feature>
<dbReference type="InterPro" id="IPR027417">
    <property type="entry name" value="P-loop_NTPase"/>
</dbReference>
<dbReference type="Gene3D" id="2.70.210.12">
    <property type="entry name" value="GTP1/OBG domain"/>
    <property type="match status" value="1"/>
</dbReference>
<evidence type="ECO:0000256" key="4">
    <source>
        <dbReference type="ARBA" id="ARBA00022723"/>
    </source>
</evidence>
<feature type="domain" description="OBG-type G" evidence="11">
    <location>
        <begin position="172"/>
        <end position="347"/>
    </location>
</feature>
<evidence type="ECO:0000256" key="9">
    <source>
        <dbReference type="HAMAP-Rule" id="MF_01454"/>
    </source>
</evidence>
<evidence type="ECO:0000256" key="2">
    <source>
        <dbReference type="ARBA" id="ARBA00007699"/>
    </source>
</evidence>
<dbReference type="PROSITE" id="PS51710">
    <property type="entry name" value="G_OBG"/>
    <property type="match status" value="1"/>
</dbReference>
<comment type="function">
    <text evidence="9">An essential GTPase which binds GTP, GDP and possibly (p)ppGpp with moderate affinity, with high nucleotide exchange rates and a fairly low GTP hydrolysis rate. Plays a role in control of the cell cycle, stress response, ribosome biogenesis and in those bacteria that undergo differentiation, in morphogenesis control.</text>
</comment>
<evidence type="ECO:0000256" key="1">
    <source>
        <dbReference type="ARBA" id="ARBA00001946"/>
    </source>
</evidence>
<sequence>MHVVRIEFEWGYAMFFDHTKIYVKAGKGGDGSRHFRREKFAPSGGPDGGDGGRGGSVYFVATSRLNTLIDYRYKQQFNAEAGEGGARQKMHGAKGKDIVLKVPCGTVIRDAETSELIADLVESGQRVMVARGGRGGLGNVHFVTSTHQAPHEAQKGEPGQELWVTLELRLIADVGLVGYPNAGKSTLLSVVTAAQPKIANYPFTTLIPNLGVVEIGHARQGDGYDFVLADIPGLIEGAAQGVGLGHEFLRHVQRTRLLIHMLDGASLERDPWEDFEKINQELSEYDEQLGKRPQIVVLNKMDLPEAQERWPALKEKAEAAGYPTFAISAAAHQGTTELMQFVGDRLREIRQEEEEQAAAQVISLEQGTVLRPQPDDAFTVTKDGEIYVVRGKLVERAVNMTDQESEEGMDRLQVTLSKMGVIKALEDAGVHAGDIVRFGKVELFWGE</sequence>
<evidence type="ECO:0000259" key="13">
    <source>
        <dbReference type="PROSITE" id="PS51883"/>
    </source>
</evidence>
<dbReference type="Pfam" id="PF09269">
    <property type="entry name" value="DUF1967"/>
    <property type="match status" value="1"/>
</dbReference>